<dbReference type="Proteomes" id="UP000265520">
    <property type="component" value="Unassembled WGS sequence"/>
</dbReference>
<feature type="compositionally biased region" description="Acidic residues" evidence="1">
    <location>
        <begin position="26"/>
        <end position="37"/>
    </location>
</feature>
<feature type="region of interest" description="Disordered" evidence="1">
    <location>
        <begin position="1"/>
        <end position="63"/>
    </location>
</feature>
<dbReference type="AlphaFoldDB" id="A0A392TZ92"/>
<dbReference type="EMBL" id="LXQA010691089">
    <property type="protein sequence ID" value="MCI66218.1"/>
    <property type="molecule type" value="Genomic_DNA"/>
</dbReference>
<feature type="non-terminal residue" evidence="2">
    <location>
        <position position="1"/>
    </location>
</feature>
<feature type="compositionally biased region" description="Basic residues" evidence="1">
    <location>
        <begin position="1"/>
        <end position="21"/>
    </location>
</feature>
<proteinExistence type="predicted"/>
<evidence type="ECO:0000313" key="2">
    <source>
        <dbReference type="EMBL" id="MCI66218.1"/>
    </source>
</evidence>
<name>A0A392TZ92_9FABA</name>
<sequence>SKGKSVKKQRSERKKAPKVQKRVVIQEEDDEETDEEPLEIKRKRVESVKAQPAPEGMNTEAET</sequence>
<organism evidence="2 3">
    <name type="scientific">Trifolium medium</name>
    <dbReference type="NCBI Taxonomy" id="97028"/>
    <lineage>
        <taxon>Eukaryota</taxon>
        <taxon>Viridiplantae</taxon>
        <taxon>Streptophyta</taxon>
        <taxon>Embryophyta</taxon>
        <taxon>Tracheophyta</taxon>
        <taxon>Spermatophyta</taxon>
        <taxon>Magnoliopsida</taxon>
        <taxon>eudicotyledons</taxon>
        <taxon>Gunneridae</taxon>
        <taxon>Pentapetalae</taxon>
        <taxon>rosids</taxon>
        <taxon>fabids</taxon>
        <taxon>Fabales</taxon>
        <taxon>Fabaceae</taxon>
        <taxon>Papilionoideae</taxon>
        <taxon>50 kb inversion clade</taxon>
        <taxon>NPAAA clade</taxon>
        <taxon>Hologalegina</taxon>
        <taxon>IRL clade</taxon>
        <taxon>Trifolieae</taxon>
        <taxon>Trifolium</taxon>
    </lineage>
</organism>
<accession>A0A392TZ92</accession>
<keyword evidence="3" id="KW-1185">Reference proteome</keyword>
<reference evidence="2 3" key="1">
    <citation type="journal article" date="2018" name="Front. Plant Sci.">
        <title>Red Clover (Trifolium pratense) and Zigzag Clover (T. medium) - A Picture of Genomic Similarities and Differences.</title>
        <authorList>
            <person name="Dluhosova J."/>
            <person name="Istvanek J."/>
            <person name="Nedelnik J."/>
            <person name="Repkova J."/>
        </authorList>
    </citation>
    <scope>NUCLEOTIDE SEQUENCE [LARGE SCALE GENOMIC DNA]</scope>
    <source>
        <strain evidence="3">cv. 10/8</strain>
        <tissue evidence="2">Leaf</tissue>
    </source>
</reference>
<comment type="caution">
    <text evidence="2">The sequence shown here is derived from an EMBL/GenBank/DDBJ whole genome shotgun (WGS) entry which is preliminary data.</text>
</comment>
<feature type="non-terminal residue" evidence="2">
    <location>
        <position position="63"/>
    </location>
</feature>
<evidence type="ECO:0000256" key="1">
    <source>
        <dbReference type="SAM" id="MobiDB-lite"/>
    </source>
</evidence>
<evidence type="ECO:0000313" key="3">
    <source>
        <dbReference type="Proteomes" id="UP000265520"/>
    </source>
</evidence>
<protein>
    <submittedName>
        <fullName evidence="2">Uncharacterized protein</fullName>
    </submittedName>
</protein>